<keyword evidence="3" id="KW-0238">DNA-binding</keyword>
<dbReference type="GO" id="GO:0005829">
    <property type="term" value="C:cytosol"/>
    <property type="evidence" value="ECO:0007669"/>
    <property type="project" value="TreeGrafter"/>
</dbReference>
<dbReference type="GO" id="GO:0003677">
    <property type="term" value="F:DNA binding"/>
    <property type="evidence" value="ECO:0007669"/>
    <property type="project" value="UniProtKB-KW"/>
</dbReference>
<reference evidence="7" key="1">
    <citation type="submission" date="2015-07" db="EMBL/GenBank/DDBJ databases">
        <authorList>
            <person name="Rodrigo-Torres Lidia"/>
            <person name="Arahal R.David."/>
        </authorList>
    </citation>
    <scope>NUCLEOTIDE SEQUENCE [LARGE SCALE GENOMIC DNA]</scope>
    <source>
        <strain evidence="7">CECT 4801</strain>
    </source>
</reference>
<accession>A0A0M6Y5P3</accession>
<dbReference type="Pfam" id="PF03466">
    <property type="entry name" value="LysR_substrate"/>
    <property type="match status" value="1"/>
</dbReference>
<dbReference type="InterPro" id="IPR000847">
    <property type="entry name" value="LysR_HTH_N"/>
</dbReference>
<evidence type="ECO:0000259" key="5">
    <source>
        <dbReference type="PROSITE" id="PS50931"/>
    </source>
</evidence>
<organism evidence="6 7">
    <name type="scientific">Roseibium aggregatum</name>
    <dbReference type="NCBI Taxonomy" id="187304"/>
    <lineage>
        <taxon>Bacteria</taxon>
        <taxon>Pseudomonadati</taxon>
        <taxon>Pseudomonadota</taxon>
        <taxon>Alphaproteobacteria</taxon>
        <taxon>Hyphomicrobiales</taxon>
        <taxon>Stappiaceae</taxon>
        <taxon>Roseibium</taxon>
    </lineage>
</organism>
<dbReference type="GO" id="GO:0003700">
    <property type="term" value="F:DNA-binding transcription factor activity"/>
    <property type="evidence" value="ECO:0007669"/>
    <property type="project" value="InterPro"/>
</dbReference>
<evidence type="ECO:0000256" key="2">
    <source>
        <dbReference type="ARBA" id="ARBA00023015"/>
    </source>
</evidence>
<evidence type="ECO:0000256" key="4">
    <source>
        <dbReference type="ARBA" id="ARBA00023163"/>
    </source>
</evidence>
<dbReference type="PANTHER" id="PTHR30419:SF8">
    <property type="entry name" value="NITROGEN ASSIMILATION TRANSCRIPTIONAL ACTIVATOR-RELATED"/>
    <property type="match status" value="1"/>
</dbReference>
<dbReference type="OrthoDB" id="9803030at2"/>
<evidence type="ECO:0000313" key="7">
    <source>
        <dbReference type="Proteomes" id="UP000048926"/>
    </source>
</evidence>
<dbReference type="InterPro" id="IPR036388">
    <property type="entry name" value="WH-like_DNA-bd_sf"/>
</dbReference>
<evidence type="ECO:0000256" key="3">
    <source>
        <dbReference type="ARBA" id="ARBA00023125"/>
    </source>
</evidence>
<sequence length="318" mass="34267">MSLDLLRRGMKISHLRLLAELAKHTRLTDAASALGMSQPAASRLISEVERVAEADIYVRSGRGIELTDIGHKLAERCVRILQEFADAGRDIEQHKSGQSGHVSIGSVTGPAIEYVLPAIRHVRLSYPDISISVEVGPSLDLAPMLEDGRLDFSLSRVPVDEDPDLFEERPLLREPACLVARTDHPLTRLAAPVPAEALLGFDWVLPPVGAPIRTTTEQALRDKGLGLPTKVLTTSSFLFTVTTVQRTNAIAAVAQSVASSFAENADGSPGTITALESDLTLSVETYSFLTRKGQVLTPVARIVAREVLRAITGETIIA</sequence>
<dbReference type="SUPFAM" id="SSF46785">
    <property type="entry name" value="Winged helix' DNA-binding domain"/>
    <property type="match status" value="1"/>
</dbReference>
<keyword evidence="7" id="KW-1185">Reference proteome</keyword>
<dbReference type="Gene3D" id="1.10.10.10">
    <property type="entry name" value="Winged helix-like DNA-binding domain superfamily/Winged helix DNA-binding domain"/>
    <property type="match status" value="1"/>
</dbReference>
<dbReference type="Proteomes" id="UP000048926">
    <property type="component" value="Unassembled WGS sequence"/>
</dbReference>
<evidence type="ECO:0000256" key="1">
    <source>
        <dbReference type="ARBA" id="ARBA00009437"/>
    </source>
</evidence>
<dbReference type="AlphaFoldDB" id="A0A0M6Y5P3"/>
<keyword evidence="4" id="KW-0804">Transcription</keyword>
<dbReference type="InterPro" id="IPR050950">
    <property type="entry name" value="HTH-type_LysR_regulators"/>
</dbReference>
<dbReference type="RefSeq" id="WP_082444639.1">
    <property type="nucleotide sequence ID" value="NZ_CP128601.1"/>
</dbReference>
<gene>
    <name evidence="6" type="primary">gbpR_4</name>
    <name evidence="6" type="ORF">LAL4801_03867</name>
</gene>
<dbReference type="STRING" id="187304.B0E33_04015"/>
<dbReference type="EMBL" id="CXST01000002">
    <property type="protein sequence ID" value="CTQ45415.1"/>
    <property type="molecule type" value="Genomic_DNA"/>
</dbReference>
<name>A0A0M6Y5P3_9HYPH</name>
<evidence type="ECO:0000313" key="6">
    <source>
        <dbReference type="EMBL" id="CTQ45415.1"/>
    </source>
</evidence>
<feature type="domain" description="HTH lysR-type" evidence="5">
    <location>
        <begin position="10"/>
        <end position="67"/>
    </location>
</feature>
<dbReference type="PANTHER" id="PTHR30419">
    <property type="entry name" value="HTH-TYPE TRANSCRIPTIONAL REGULATOR YBHD"/>
    <property type="match status" value="1"/>
</dbReference>
<dbReference type="Pfam" id="PF00126">
    <property type="entry name" value="HTH_1"/>
    <property type="match status" value="1"/>
</dbReference>
<comment type="similarity">
    <text evidence="1">Belongs to the LysR transcriptional regulatory family.</text>
</comment>
<protein>
    <submittedName>
        <fullName evidence="6">Galactose-binding protein regulator</fullName>
    </submittedName>
</protein>
<dbReference type="InterPro" id="IPR005119">
    <property type="entry name" value="LysR_subst-bd"/>
</dbReference>
<keyword evidence="2" id="KW-0805">Transcription regulation</keyword>
<dbReference type="InterPro" id="IPR036390">
    <property type="entry name" value="WH_DNA-bd_sf"/>
</dbReference>
<proteinExistence type="inferred from homology"/>
<dbReference type="PROSITE" id="PS50931">
    <property type="entry name" value="HTH_LYSR"/>
    <property type="match status" value="1"/>
</dbReference>
<dbReference type="Gene3D" id="3.40.190.290">
    <property type="match status" value="1"/>
</dbReference>
<dbReference type="SUPFAM" id="SSF53850">
    <property type="entry name" value="Periplasmic binding protein-like II"/>
    <property type="match status" value="1"/>
</dbReference>